<dbReference type="Pfam" id="PF02581">
    <property type="entry name" value="TMP-TENI"/>
    <property type="match status" value="1"/>
</dbReference>
<feature type="region of interest" description="Disordered" evidence="1">
    <location>
        <begin position="50"/>
        <end position="99"/>
    </location>
</feature>
<dbReference type="Gene3D" id="3.20.20.70">
    <property type="entry name" value="Aldolase class I"/>
    <property type="match status" value="1"/>
</dbReference>
<dbReference type="Proteomes" id="UP000500826">
    <property type="component" value="Chromosome"/>
</dbReference>
<name>A0ABX6P1B3_9BURK</name>
<evidence type="ECO:0000259" key="2">
    <source>
        <dbReference type="Pfam" id="PF02581"/>
    </source>
</evidence>
<evidence type="ECO:0000313" key="3">
    <source>
        <dbReference type="EMBL" id="QJW83880.1"/>
    </source>
</evidence>
<dbReference type="InterPro" id="IPR036206">
    <property type="entry name" value="ThiamineP_synth_sf"/>
</dbReference>
<evidence type="ECO:0000256" key="1">
    <source>
        <dbReference type="SAM" id="MobiDB-lite"/>
    </source>
</evidence>
<organism evidence="3 4">
    <name type="scientific">Ramlibacter terrae</name>
    <dbReference type="NCBI Taxonomy" id="2732511"/>
    <lineage>
        <taxon>Bacteria</taxon>
        <taxon>Pseudomonadati</taxon>
        <taxon>Pseudomonadota</taxon>
        <taxon>Betaproteobacteria</taxon>
        <taxon>Burkholderiales</taxon>
        <taxon>Comamonadaceae</taxon>
        <taxon>Ramlibacter</taxon>
    </lineage>
</organism>
<dbReference type="SUPFAM" id="SSF51391">
    <property type="entry name" value="Thiamin phosphate synthase"/>
    <property type="match status" value="1"/>
</dbReference>
<accession>A0ABX6P1B3</accession>
<feature type="domain" description="Thiamine phosphate synthase/TenI" evidence="2">
    <location>
        <begin position="2"/>
        <end position="56"/>
    </location>
</feature>
<gene>
    <name evidence="3" type="ORF">HK414_07405</name>
</gene>
<reference evidence="3 4" key="1">
    <citation type="submission" date="2020-05" db="EMBL/GenBank/DDBJ databases">
        <title>Ramlibacter rhizophilus sp. nov., isolated from rhizosphere soil of national flower Mugunghwa from South Korea.</title>
        <authorList>
            <person name="Zheng-Fei Y."/>
            <person name="Huan T."/>
        </authorList>
    </citation>
    <scope>NUCLEOTIDE SEQUENCE [LARGE SCALE GENOMIC DNA]</scope>
    <source>
        <strain evidence="3 4">H242</strain>
    </source>
</reference>
<protein>
    <recommendedName>
        <fullName evidence="2">Thiamine phosphate synthase/TenI domain-containing protein</fullName>
    </recommendedName>
</protein>
<dbReference type="InterPro" id="IPR013785">
    <property type="entry name" value="Aldolase_TIM"/>
</dbReference>
<proteinExistence type="predicted"/>
<evidence type="ECO:0000313" key="4">
    <source>
        <dbReference type="Proteomes" id="UP000500826"/>
    </source>
</evidence>
<dbReference type="InterPro" id="IPR022998">
    <property type="entry name" value="ThiamineP_synth_TenI"/>
</dbReference>
<dbReference type="EMBL" id="CP053418">
    <property type="protein sequence ID" value="QJW83880.1"/>
    <property type="molecule type" value="Genomic_DNA"/>
</dbReference>
<sequence length="99" mass="10492">MWPTVTKDMPWRPQGEDNLRWWRRFAGAPVVAIGGILGADEVERAAAGAPTASAWSAAGRRPGAGRARAAARAGRGRRAAHASAPRWPHPSLPADHVPS</sequence>
<reference evidence="3 4" key="2">
    <citation type="submission" date="2020-05" db="EMBL/GenBank/DDBJ databases">
        <authorList>
            <person name="Khan S.A."/>
            <person name="Jeon C.O."/>
            <person name="Chun B.H."/>
        </authorList>
    </citation>
    <scope>NUCLEOTIDE SEQUENCE [LARGE SCALE GENOMIC DNA]</scope>
    <source>
        <strain evidence="3 4">H242</strain>
    </source>
</reference>
<feature type="compositionally biased region" description="Low complexity" evidence="1">
    <location>
        <begin position="50"/>
        <end position="73"/>
    </location>
</feature>
<keyword evidence="4" id="KW-1185">Reference proteome</keyword>